<dbReference type="OrthoDB" id="6293663at2"/>
<organism evidence="2 3">
    <name type="scientific">Paenibacillus herberti</name>
    <dbReference type="NCBI Taxonomy" id="1619309"/>
    <lineage>
        <taxon>Bacteria</taxon>
        <taxon>Bacillati</taxon>
        <taxon>Bacillota</taxon>
        <taxon>Bacilli</taxon>
        <taxon>Bacillales</taxon>
        <taxon>Paenibacillaceae</taxon>
        <taxon>Paenibacillus</taxon>
    </lineage>
</organism>
<evidence type="ECO:0000313" key="3">
    <source>
        <dbReference type="Proteomes" id="UP000215145"/>
    </source>
</evidence>
<dbReference type="Proteomes" id="UP000215145">
    <property type="component" value="Unassembled WGS sequence"/>
</dbReference>
<proteinExistence type="predicted"/>
<dbReference type="EMBL" id="NMUQ01000001">
    <property type="protein sequence ID" value="OXM16234.1"/>
    <property type="molecule type" value="Genomic_DNA"/>
</dbReference>
<dbReference type="AlphaFoldDB" id="A0A229P2Q7"/>
<accession>A0A229P2Q7</accession>
<comment type="caution">
    <text evidence="2">The sequence shown here is derived from an EMBL/GenBank/DDBJ whole genome shotgun (WGS) entry which is preliminary data.</text>
</comment>
<name>A0A229P2Q7_9BACL</name>
<protein>
    <submittedName>
        <fullName evidence="2">Uncharacterized protein</fullName>
    </submittedName>
</protein>
<keyword evidence="3" id="KW-1185">Reference proteome</keyword>
<dbReference type="RefSeq" id="WP_089523318.1">
    <property type="nucleotide sequence ID" value="NZ_NMUQ01000001.1"/>
</dbReference>
<evidence type="ECO:0000313" key="2">
    <source>
        <dbReference type="EMBL" id="OXM16234.1"/>
    </source>
</evidence>
<gene>
    <name evidence="2" type="ORF">CGZ75_05960</name>
</gene>
<feature type="region of interest" description="Disordered" evidence="1">
    <location>
        <begin position="38"/>
        <end position="61"/>
    </location>
</feature>
<reference evidence="2 3" key="1">
    <citation type="submission" date="2017-07" db="EMBL/GenBank/DDBJ databases">
        <title>Paenibacillus herberti R33 genome sequencing and assembly.</title>
        <authorList>
            <person name="Su W."/>
        </authorList>
    </citation>
    <scope>NUCLEOTIDE SEQUENCE [LARGE SCALE GENOMIC DNA]</scope>
    <source>
        <strain evidence="2 3">R33</strain>
    </source>
</reference>
<evidence type="ECO:0000256" key="1">
    <source>
        <dbReference type="SAM" id="MobiDB-lite"/>
    </source>
</evidence>
<feature type="compositionally biased region" description="Acidic residues" evidence="1">
    <location>
        <begin position="41"/>
        <end position="50"/>
    </location>
</feature>
<sequence length="61" mass="6748">MSYKNAEIDCPWCGEVVVLDGTICPVCRHEVLPEHLKQEESSDLEDELDAVDTAATESTEP</sequence>